<dbReference type="Pfam" id="PF01762">
    <property type="entry name" value="Galactosyl_T"/>
    <property type="match status" value="1"/>
</dbReference>
<dbReference type="InterPro" id="IPR021100">
    <property type="entry name" value="N-glycosylation_EOS1"/>
</dbReference>
<dbReference type="AlphaFoldDB" id="A0A1X2HHA0"/>
<evidence type="ECO:0000256" key="10">
    <source>
        <dbReference type="RuleBase" id="RU363063"/>
    </source>
</evidence>
<evidence type="ECO:0000256" key="9">
    <source>
        <dbReference type="ARBA" id="ARBA00023136"/>
    </source>
</evidence>
<dbReference type="InParanoid" id="A0A1X2HHA0"/>
<feature type="transmembrane region" description="Helical" evidence="10">
    <location>
        <begin position="82"/>
        <end position="102"/>
    </location>
</feature>
<feature type="transmembrane region" description="Helical" evidence="10">
    <location>
        <begin position="14"/>
        <end position="36"/>
    </location>
</feature>
<evidence type="ECO:0000313" key="11">
    <source>
        <dbReference type="EMBL" id="ORY98451.1"/>
    </source>
</evidence>
<dbReference type="GO" id="GO:0006024">
    <property type="term" value="P:glycosaminoglycan biosynthetic process"/>
    <property type="evidence" value="ECO:0007669"/>
    <property type="project" value="TreeGrafter"/>
</dbReference>
<evidence type="ECO:0000256" key="4">
    <source>
        <dbReference type="ARBA" id="ARBA00022679"/>
    </source>
</evidence>
<keyword evidence="6" id="KW-0735">Signal-anchor</keyword>
<evidence type="ECO:0000256" key="6">
    <source>
        <dbReference type="ARBA" id="ARBA00022968"/>
    </source>
</evidence>
<keyword evidence="5 10" id="KW-0812">Transmembrane</keyword>
<evidence type="ECO:0000256" key="3">
    <source>
        <dbReference type="ARBA" id="ARBA00022676"/>
    </source>
</evidence>
<dbReference type="GO" id="GO:0006493">
    <property type="term" value="P:protein O-linked glycosylation"/>
    <property type="evidence" value="ECO:0007669"/>
    <property type="project" value="TreeGrafter"/>
</dbReference>
<keyword evidence="3 10" id="KW-0328">Glycosyltransferase</keyword>
<dbReference type="PANTHER" id="PTHR11214:SF3">
    <property type="entry name" value="BETA-1,3-GALACTOSYLTRANSFERASE 6"/>
    <property type="match status" value="1"/>
</dbReference>
<evidence type="ECO:0000313" key="12">
    <source>
        <dbReference type="Proteomes" id="UP000242180"/>
    </source>
</evidence>
<evidence type="ECO:0000256" key="7">
    <source>
        <dbReference type="ARBA" id="ARBA00022989"/>
    </source>
</evidence>
<dbReference type="Proteomes" id="UP000242180">
    <property type="component" value="Unassembled WGS sequence"/>
</dbReference>
<dbReference type="EC" id="2.4.1.-" evidence="10"/>
<dbReference type="GO" id="GO:0047220">
    <property type="term" value="F:galactosylxylosylprotein 3-beta-galactosyltransferase activity"/>
    <property type="evidence" value="ECO:0007669"/>
    <property type="project" value="TreeGrafter"/>
</dbReference>
<sequence>MLRRWLYHYELSNAMVRLVTLTVINWSVSAFVSSYYGDDQPIWKWMTICSILLVCNVCKIMLANNKNYHKTMLNHKSTVVRVLVLPLSIVVVLTMLATMHQVSQLRSQALLETVQSAGVKHAELADAEIRVMIFVLSAWTPKSITKRQTFRETTLTLKPQDSPKISFFYRFILGEPPTEEKKRQMGPAIEAEMAAHQDLLILPCSDKYEDLSKKVFSTIEWADQYAFDYLIKTDDDIFARWDTISEELVALGRTERYWQGLSYY</sequence>
<dbReference type="GO" id="GO:0034599">
    <property type="term" value="P:cellular response to oxidative stress"/>
    <property type="evidence" value="ECO:0007669"/>
    <property type="project" value="InterPro"/>
</dbReference>
<keyword evidence="7 10" id="KW-1133">Transmembrane helix</keyword>
<feature type="non-terminal residue" evidence="11">
    <location>
        <position position="264"/>
    </location>
</feature>
<evidence type="ECO:0000256" key="2">
    <source>
        <dbReference type="ARBA" id="ARBA00008661"/>
    </source>
</evidence>
<comment type="caution">
    <text evidence="10">Lacks conserved residue(s) required for the propagation of feature annotation.</text>
</comment>
<dbReference type="EMBL" id="MCGN01000003">
    <property type="protein sequence ID" value="ORY98451.1"/>
    <property type="molecule type" value="Genomic_DNA"/>
</dbReference>
<comment type="caution">
    <text evidence="11">The sequence shown here is derived from an EMBL/GenBank/DDBJ whole genome shotgun (WGS) entry which is preliminary data.</text>
</comment>
<dbReference type="Pfam" id="PF12326">
    <property type="entry name" value="EOS1"/>
    <property type="match status" value="1"/>
</dbReference>
<evidence type="ECO:0000256" key="8">
    <source>
        <dbReference type="ARBA" id="ARBA00023034"/>
    </source>
</evidence>
<dbReference type="GO" id="GO:0005789">
    <property type="term" value="C:endoplasmic reticulum membrane"/>
    <property type="evidence" value="ECO:0007669"/>
    <property type="project" value="InterPro"/>
</dbReference>
<dbReference type="OMA" id="TIEWADQ"/>
<feature type="transmembrane region" description="Helical" evidence="10">
    <location>
        <begin position="42"/>
        <end position="62"/>
    </location>
</feature>
<name>A0A1X2HHA0_SYNRA</name>
<keyword evidence="12" id="KW-1185">Reference proteome</keyword>
<reference evidence="11 12" key="1">
    <citation type="submission" date="2016-07" db="EMBL/GenBank/DDBJ databases">
        <title>Pervasive Adenine N6-methylation of Active Genes in Fungi.</title>
        <authorList>
            <consortium name="DOE Joint Genome Institute"/>
            <person name="Mondo S.J."/>
            <person name="Dannebaum R.O."/>
            <person name="Kuo R.C."/>
            <person name="Labutti K."/>
            <person name="Haridas S."/>
            <person name="Kuo A."/>
            <person name="Salamov A."/>
            <person name="Ahrendt S.R."/>
            <person name="Lipzen A."/>
            <person name="Sullivan W."/>
            <person name="Andreopoulos W.B."/>
            <person name="Clum A."/>
            <person name="Lindquist E."/>
            <person name="Daum C."/>
            <person name="Ramamoorthy G.K."/>
            <person name="Gryganskyi A."/>
            <person name="Culley D."/>
            <person name="Magnuson J.K."/>
            <person name="James T.Y."/>
            <person name="O'Malley M.A."/>
            <person name="Stajich J.E."/>
            <person name="Spatafora J.W."/>
            <person name="Visel A."/>
            <person name="Grigoriev I.V."/>
        </authorList>
    </citation>
    <scope>NUCLEOTIDE SEQUENCE [LARGE SCALE GENOMIC DNA]</scope>
    <source>
        <strain evidence="11 12">NRRL 2496</strain>
    </source>
</reference>
<accession>A0A1X2HHA0</accession>
<keyword evidence="8 10" id="KW-0333">Golgi apparatus</keyword>
<evidence type="ECO:0000256" key="5">
    <source>
        <dbReference type="ARBA" id="ARBA00022692"/>
    </source>
</evidence>
<keyword evidence="9 10" id="KW-0472">Membrane</keyword>
<dbReference type="GO" id="GO:0000139">
    <property type="term" value="C:Golgi membrane"/>
    <property type="evidence" value="ECO:0007669"/>
    <property type="project" value="UniProtKB-SubCell"/>
</dbReference>
<gene>
    <name evidence="11" type="ORF">BCR43DRAFT_404520</name>
</gene>
<keyword evidence="4" id="KW-0808">Transferase</keyword>
<dbReference type="OrthoDB" id="2139606at2759"/>
<comment type="similarity">
    <text evidence="2 10">Belongs to the glycosyltransferase 31 family.</text>
</comment>
<comment type="subcellular location">
    <subcellularLocation>
        <location evidence="1 10">Golgi apparatus membrane</location>
        <topology evidence="1 10">Single-pass type II membrane protein</topology>
    </subcellularLocation>
</comment>
<dbReference type="STRING" id="13706.A0A1X2HHA0"/>
<proteinExistence type="inferred from homology"/>
<dbReference type="PANTHER" id="PTHR11214">
    <property type="entry name" value="BETA-1,3-N-ACETYLGLUCOSAMINYLTRANSFERASE"/>
    <property type="match status" value="1"/>
</dbReference>
<dbReference type="InterPro" id="IPR002659">
    <property type="entry name" value="Glyco_trans_31"/>
</dbReference>
<organism evidence="11 12">
    <name type="scientific">Syncephalastrum racemosum</name>
    <name type="common">Filamentous fungus</name>
    <dbReference type="NCBI Taxonomy" id="13706"/>
    <lineage>
        <taxon>Eukaryota</taxon>
        <taxon>Fungi</taxon>
        <taxon>Fungi incertae sedis</taxon>
        <taxon>Mucoromycota</taxon>
        <taxon>Mucoromycotina</taxon>
        <taxon>Mucoromycetes</taxon>
        <taxon>Mucorales</taxon>
        <taxon>Syncephalastraceae</taxon>
        <taxon>Syncephalastrum</taxon>
    </lineage>
</organism>
<protein>
    <recommendedName>
        <fullName evidence="10">Hexosyltransferase</fullName>
        <ecNumber evidence="10">2.4.1.-</ecNumber>
    </recommendedName>
</protein>
<evidence type="ECO:0000256" key="1">
    <source>
        <dbReference type="ARBA" id="ARBA00004323"/>
    </source>
</evidence>